<dbReference type="Proteomes" id="UP000020492">
    <property type="component" value="Unassembled WGS sequence"/>
</dbReference>
<evidence type="ECO:0000256" key="2">
    <source>
        <dbReference type="SAM" id="MobiDB-lite"/>
    </source>
</evidence>
<feature type="region of interest" description="Disordered" evidence="2">
    <location>
        <begin position="1"/>
        <end position="20"/>
    </location>
</feature>
<proteinExistence type="predicted"/>
<keyword evidence="4" id="KW-1185">Reference proteome</keyword>
<dbReference type="EMBL" id="JHAC01000011">
    <property type="protein sequence ID" value="EYB69069.1"/>
    <property type="molecule type" value="Genomic_DNA"/>
</dbReference>
<accession>A0A016QTI0</accession>
<evidence type="ECO:0000256" key="1">
    <source>
        <dbReference type="SAM" id="Coils"/>
    </source>
</evidence>
<protein>
    <submittedName>
        <fullName evidence="3">Uncharacterized protein</fullName>
    </submittedName>
</protein>
<sequence>MPERAQQPAPHATPHTPVAGGTEYQRLMDARQALETRYWRLMKAIRAGTVADIQQANRDIDRLESRMRALARDLSEIDTRRAAPAGLPYLYAVRVEALGVTGYLEATYAPERYTLDTRTLPTALHARLSAYLLGGRDALPYWYRKERARYRPSPKATDDDRALMTDLWKWCKHEELPDHLVKVGASS</sequence>
<name>A0A016QTI0_9DEIO</name>
<comment type="caution">
    <text evidence="3">The sequence shown here is derived from an EMBL/GenBank/DDBJ whole genome shotgun (WGS) entry which is preliminary data.</text>
</comment>
<feature type="coiled-coil region" evidence="1">
    <location>
        <begin position="46"/>
        <end position="80"/>
    </location>
</feature>
<dbReference type="STRING" id="1476583.DEIPH_ctg011orf0036"/>
<gene>
    <name evidence="3" type="ORF">DEIPH_ctg011orf0036</name>
</gene>
<dbReference type="AlphaFoldDB" id="A0A016QTI0"/>
<dbReference type="PATRIC" id="fig|1476583.3.peg.662"/>
<evidence type="ECO:0000313" key="3">
    <source>
        <dbReference type="EMBL" id="EYB69069.1"/>
    </source>
</evidence>
<organism evidence="3 4">
    <name type="scientific">Deinococcus phoenicis</name>
    <dbReference type="NCBI Taxonomy" id="1476583"/>
    <lineage>
        <taxon>Bacteria</taxon>
        <taxon>Thermotogati</taxon>
        <taxon>Deinococcota</taxon>
        <taxon>Deinococci</taxon>
        <taxon>Deinococcales</taxon>
        <taxon>Deinococcaceae</taxon>
        <taxon>Deinococcus</taxon>
    </lineage>
</organism>
<keyword evidence="1" id="KW-0175">Coiled coil</keyword>
<evidence type="ECO:0000313" key="4">
    <source>
        <dbReference type="Proteomes" id="UP000020492"/>
    </source>
</evidence>
<reference evidence="3 4" key="1">
    <citation type="submission" date="2014-03" db="EMBL/GenBank/DDBJ databases">
        <title>Draft genome sequence of Deinococcus phoenicis 1P10ME.</title>
        <authorList>
            <person name="Stepanov V.G."/>
            <person name="Vaishampayan P."/>
            <person name="Venkateswaran K."/>
            <person name="Fox G.E."/>
        </authorList>
    </citation>
    <scope>NUCLEOTIDE SEQUENCE [LARGE SCALE GENOMIC DNA]</scope>
    <source>
        <strain evidence="3 4">1P10ME</strain>
    </source>
</reference>
<feature type="compositionally biased region" description="Low complexity" evidence="2">
    <location>
        <begin position="1"/>
        <end position="19"/>
    </location>
</feature>